<dbReference type="AlphaFoldDB" id="A0A5D6WLP3"/>
<dbReference type="SFLD" id="SFLDG01140">
    <property type="entry name" value="C2.B:_Phosphomannomutase_and_P"/>
    <property type="match status" value="1"/>
</dbReference>
<reference evidence="1 2" key="1">
    <citation type="submission" date="2019-08" db="EMBL/GenBank/DDBJ databases">
        <title>Selenomonas sp. mPRGC5 and Selenomonas sp. mPRGC8 isolated from ruminal fluid of dairy goat (Capra hircus).</title>
        <authorList>
            <person name="Poothong S."/>
            <person name="Nuengjamnong C."/>
            <person name="Tanasupawat S."/>
        </authorList>
    </citation>
    <scope>NUCLEOTIDE SEQUENCE [LARGE SCALE GENOMIC DNA]</scope>
    <source>
        <strain evidence="2">mPRGC8</strain>
    </source>
</reference>
<dbReference type="InterPro" id="IPR000150">
    <property type="entry name" value="Cof"/>
</dbReference>
<gene>
    <name evidence="1" type="ORF">FZ041_08130</name>
</gene>
<dbReference type="SFLD" id="SFLDS00003">
    <property type="entry name" value="Haloacid_Dehalogenase"/>
    <property type="match status" value="1"/>
</dbReference>
<dbReference type="PROSITE" id="PS01229">
    <property type="entry name" value="COF_2"/>
    <property type="match status" value="1"/>
</dbReference>
<name>A0A5D6WLP3_9FIRM</name>
<dbReference type="PANTHER" id="PTHR10000:SF8">
    <property type="entry name" value="HAD SUPERFAMILY HYDROLASE-LIKE, TYPE 3"/>
    <property type="match status" value="1"/>
</dbReference>
<protein>
    <submittedName>
        <fullName evidence="1">Cof-type HAD-IIB family hydrolase</fullName>
    </submittedName>
</protein>
<dbReference type="SUPFAM" id="SSF56784">
    <property type="entry name" value="HAD-like"/>
    <property type="match status" value="1"/>
</dbReference>
<dbReference type="GO" id="GO:0000287">
    <property type="term" value="F:magnesium ion binding"/>
    <property type="evidence" value="ECO:0007669"/>
    <property type="project" value="TreeGrafter"/>
</dbReference>
<dbReference type="NCBIfam" id="TIGR00099">
    <property type="entry name" value="Cof-subfamily"/>
    <property type="match status" value="1"/>
</dbReference>
<dbReference type="PANTHER" id="PTHR10000">
    <property type="entry name" value="PHOSPHOSERINE PHOSPHATASE"/>
    <property type="match status" value="1"/>
</dbReference>
<dbReference type="Gene3D" id="3.40.50.1000">
    <property type="entry name" value="HAD superfamily/HAD-like"/>
    <property type="match status" value="1"/>
</dbReference>
<proteinExistence type="predicted"/>
<keyword evidence="2" id="KW-1185">Reference proteome</keyword>
<dbReference type="GO" id="GO:0016791">
    <property type="term" value="F:phosphatase activity"/>
    <property type="evidence" value="ECO:0007669"/>
    <property type="project" value="TreeGrafter"/>
</dbReference>
<dbReference type="GO" id="GO:0005829">
    <property type="term" value="C:cytosol"/>
    <property type="evidence" value="ECO:0007669"/>
    <property type="project" value="TreeGrafter"/>
</dbReference>
<keyword evidence="1" id="KW-0378">Hydrolase</keyword>
<dbReference type="InterPro" id="IPR036412">
    <property type="entry name" value="HAD-like_sf"/>
</dbReference>
<evidence type="ECO:0000313" key="2">
    <source>
        <dbReference type="Proteomes" id="UP000322783"/>
    </source>
</evidence>
<dbReference type="NCBIfam" id="TIGR01484">
    <property type="entry name" value="HAD-SF-IIB"/>
    <property type="match status" value="1"/>
</dbReference>
<dbReference type="Gene3D" id="3.30.1240.10">
    <property type="match status" value="1"/>
</dbReference>
<dbReference type="Pfam" id="PF08282">
    <property type="entry name" value="Hydrolase_3"/>
    <property type="match status" value="1"/>
</dbReference>
<organism evidence="1 2">
    <name type="scientific">Selenomonas caprae</name>
    <dbReference type="NCBI Taxonomy" id="2606905"/>
    <lineage>
        <taxon>Bacteria</taxon>
        <taxon>Bacillati</taxon>
        <taxon>Bacillota</taxon>
        <taxon>Negativicutes</taxon>
        <taxon>Selenomonadales</taxon>
        <taxon>Selenomonadaceae</taxon>
        <taxon>Selenomonas</taxon>
    </lineage>
</organism>
<accession>A0A5D6WLP3</accession>
<dbReference type="Proteomes" id="UP000322783">
    <property type="component" value="Unassembled WGS sequence"/>
</dbReference>
<sequence length="318" mass="35117">MPCWTSCRLKCRPTGATRASCRQATGRSCGCSKERSRIDTGERIENVKKDYKLLALDFDGTTLDSAKRFPAEISAAVHELKARGIEVIVSSGRGKAELKDYERELADFDYGVMISGGLVYDFRAREPIARQPLPEAVLVQAFAAAEEEQAMTQLLTVDESVTRGSHIARMEDFHMEIYREMYERVCRCEEDLAGFIAAQAGDICKMNIYHRDEASRLRNYERLGKLGLSMTFAEQTSLELSAQGISKAHGLKVICDHLGIRTDEVVAIGDAPNDEEVLKLAGLGVAMGNASEEIKAISDAVVADNDHLGVLEAINRFF</sequence>
<dbReference type="InterPro" id="IPR023214">
    <property type="entry name" value="HAD_sf"/>
</dbReference>
<comment type="caution">
    <text evidence="1">The sequence shown here is derived from an EMBL/GenBank/DDBJ whole genome shotgun (WGS) entry which is preliminary data.</text>
</comment>
<evidence type="ECO:0000313" key="1">
    <source>
        <dbReference type="EMBL" id="TYZ28412.1"/>
    </source>
</evidence>
<dbReference type="InterPro" id="IPR006379">
    <property type="entry name" value="HAD-SF_hydro_IIB"/>
</dbReference>
<dbReference type="EMBL" id="VTOZ01000015">
    <property type="protein sequence ID" value="TYZ28412.1"/>
    <property type="molecule type" value="Genomic_DNA"/>
</dbReference>